<sequence>MNDGSKSIEVRVGDNTQFLMKFSSKNRAAISLGIPKTTLDRYINLKNFTIYSPVLEMYIYLIDPSKPLSEDSPSYTTTDAVMAITGVDLHALAKGKLFALLLVSRGGETCSP</sequence>
<reference evidence="1" key="1">
    <citation type="journal article" date="2016" name="PLoS ONE">
        <title>Intron Derived Size Polymorphism in the Mitochondrial Genomes of Closely Related Chrysoporthe Species.</title>
        <authorList>
            <person name="Kanzi A.M."/>
            <person name="Wingfield B.D."/>
            <person name="Steenkamp E.T."/>
            <person name="Naidoo S."/>
            <person name="van der Merwe N.A."/>
        </authorList>
    </citation>
    <scope>NUCLEOTIDE SEQUENCE</scope>
</reference>
<dbReference type="EMBL" id="KT428651">
    <property type="protein sequence ID" value="AMX22276.1"/>
    <property type="molecule type" value="Genomic_DNA"/>
</dbReference>
<proteinExistence type="predicted"/>
<name>A0A191MX75_CRYPA</name>
<gene>
    <name evidence="1" type="primary">orf112</name>
</gene>
<evidence type="ECO:0000313" key="1">
    <source>
        <dbReference type="EMBL" id="AMX22276.1"/>
    </source>
</evidence>
<protein>
    <submittedName>
        <fullName evidence="1">Uncharacterized protein</fullName>
    </submittedName>
</protein>
<accession>A0A191MX75</accession>
<keyword evidence="1" id="KW-0496">Mitochondrion</keyword>
<dbReference type="AlphaFoldDB" id="A0A191MX75"/>
<organism evidence="1">
    <name type="scientific">Cryphonectria parasitica</name>
    <name type="common">Chestnut blight fungus</name>
    <name type="synonym">Endothia parasitica</name>
    <dbReference type="NCBI Taxonomy" id="5116"/>
    <lineage>
        <taxon>Eukaryota</taxon>
        <taxon>Fungi</taxon>
        <taxon>Dikarya</taxon>
        <taxon>Ascomycota</taxon>
        <taxon>Pezizomycotina</taxon>
        <taxon>Sordariomycetes</taxon>
        <taxon>Sordariomycetidae</taxon>
        <taxon>Diaporthales</taxon>
        <taxon>Cryphonectriaceae</taxon>
        <taxon>Cryphonectria-Endothia species complex</taxon>
        <taxon>Cryphonectria</taxon>
    </lineage>
</organism>
<geneLocation type="mitochondrion" evidence="1"/>